<dbReference type="Gene3D" id="1.20.1280.290">
    <property type="match status" value="1"/>
</dbReference>
<organism evidence="2 3">
    <name type="scientific">Capnocytophaga granulosa</name>
    <dbReference type="NCBI Taxonomy" id="45242"/>
    <lineage>
        <taxon>Bacteria</taxon>
        <taxon>Pseudomonadati</taxon>
        <taxon>Bacteroidota</taxon>
        <taxon>Flavobacteriia</taxon>
        <taxon>Flavobacteriales</taxon>
        <taxon>Flavobacteriaceae</taxon>
        <taxon>Capnocytophaga</taxon>
    </lineage>
</organism>
<dbReference type="OrthoDB" id="9794653at2"/>
<dbReference type="AlphaFoldDB" id="A0A1H2YH42"/>
<keyword evidence="1" id="KW-1133">Transmembrane helix</keyword>
<feature type="transmembrane region" description="Helical" evidence="1">
    <location>
        <begin position="15"/>
        <end position="34"/>
    </location>
</feature>
<dbReference type="Pfam" id="PF03083">
    <property type="entry name" value="MtN3_slv"/>
    <property type="match status" value="1"/>
</dbReference>
<proteinExistence type="predicted"/>
<dbReference type="GO" id="GO:0016020">
    <property type="term" value="C:membrane"/>
    <property type="evidence" value="ECO:0007669"/>
    <property type="project" value="InterPro"/>
</dbReference>
<reference evidence="2 3" key="1">
    <citation type="submission" date="2016-10" db="EMBL/GenBank/DDBJ databases">
        <authorList>
            <person name="Varghese N."/>
            <person name="Submissions S."/>
        </authorList>
    </citation>
    <scope>NUCLEOTIDE SEQUENCE [LARGE SCALE GENOMIC DNA]</scope>
    <source>
        <strain evidence="2 3">DSM 11449</strain>
    </source>
</reference>
<gene>
    <name evidence="2" type="ORF">SAMN05444420_10745</name>
</gene>
<evidence type="ECO:0000313" key="2">
    <source>
        <dbReference type="EMBL" id="SDX04533.1"/>
    </source>
</evidence>
<dbReference type="Proteomes" id="UP000182771">
    <property type="component" value="Unassembled WGS sequence"/>
</dbReference>
<sequence length="96" mass="10657">MDKFEEKQASGESKFIRILSVLAAVMAVAMYVAYIDQIQKTWGDATGPWLQPFVAGINCSLWVAYGFLKRDRDYPIVFANLPGIILGFIAAYSAAF</sequence>
<feature type="transmembrane region" description="Helical" evidence="1">
    <location>
        <begin position="75"/>
        <end position="95"/>
    </location>
</feature>
<evidence type="ECO:0000313" key="3">
    <source>
        <dbReference type="Proteomes" id="UP000182771"/>
    </source>
</evidence>
<dbReference type="GeneID" id="85017102"/>
<feature type="transmembrane region" description="Helical" evidence="1">
    <location>
        <begin position="49"/>
        <end position="68"/>
    </location>
</feature>
<protein>
    <submittedName>
        <fullName evidence="2">Sugar efflux transporter for intercellular exchange</fullName>
    </submittedName>
</protein>
<comment type="caution">
    <text evidence="2">The sequence shown here is derived from an EMBL/GenBank/DDBJ whole genome shotgun (WGS) entry which is preliminary data.</text>
</comment>
<dbReference type="EMBL" id="FNND01000007">
    <property type="protein sequence ID" value="SDX04533.1"/>
    <property type="molecule type" value="Genomic_DNA"/>
</dbReference>
<dbReference type="InterPro" id="IPR004316">
    <property type="entry name" value="SWEET_rpt"/>
</dbReference>
<keyword evidence="1" id="KW-0812">Transmembrane</keyword>
<keyword evidence="3" id="KW-1185">Reference proteome</keyword>
<accession>A0A1H2YH42</accession>
<keyword evidence="1" id="KW-0472">Membrane</keyword>
<name>A0A1H2YH42_9FLAO</name>
<dbReference type="RefSeq" id="WP_009642495.1">
    <property type="nucleotide sequence ID" value="NZ_CAUUXI010000006.1"/>
</dbReference>
<evidence type="ECO:0000256" key="1">
    <source>
        <dbReference type="SAM" id="Phobius"/>
    </source>
</evidence>